<gene>
    <name evidence="1" type="ORF">CONPUDRAFT_156976</name>
</gene>
<dbReference type="AlphaFoldDB" id="A0A5M3MEZ6"/>
<proteinExistence type="predicted"/>
<accession>A0A5M3MEZ6</accession>
<dbReference type="GeneID" id="19203681"/>
<organism evidence="1 2">
    <name type="scientific">Coniophora puteana (strain RWD-64-598)</name>
    <name type="common">Brown rot fungus</name>
    <dbReference type="NCBI Taxonomy" id="741705"/>
    <lineage>
        <taxon>Eukaryota</taxon>
        <taxon>Fungi</taxon>
        <taxon>Dikarya</taxon>
        <taxon>Basidiomycota</taxon>
        <taxon>Agaricomycotina</taxon>
        <taxon>Agaricomycetes</taxon>
        <taxon>Agaricomycetidae</taxon>
        <taxon>Boletales</taxon>
        <taxon>Coniophorineae</taxon>
        <taxon>Coniophoraceae</taxon>
        <taxon>Coniophora</taxon>
    </lineage>
</organism>
<sequence>MILIPPPPIDFAIDTIDHHKKRHKIRQYTKLKATEWSDLQKTIRPFTRTLDRTRPLADQRLEDLRRIKAYALQRLGFLTRYVNAWPVFYYLFIHFADHARHRKERSKVILNNYHGGDLSLLRHLEGQIGPNPQPAPAPSIVSSLERERDHVIIDRRLLDFLRRQCGVDLTTHVHAFVRLGIRTLSDLDHGIFHEDPQFLPTFIRKHKKSFGMTAYERDMFRAACRSRKERQI</sequence>
<evidence type="ECO:0000313" key="1">
    <source>
        <dbReference type="EMBL" id="EIW77792.1"/>
    </source>
</evidence>
<dbReference type="RefSeq" id="XP_007772135.1">
    <property type="nucleotide sequence ID" value="XM_007773945.1"/>
</dbReference>
<protein>
    <submittedName>
        <fullName evidence="1">Uncharacterized protein</fullName>
    </submittedName>
</protein>
<dbReference type="EMBL" id="JH711583">
    <property type="protein sequence ID" value="EIW77792.1"/>
    <property type="molecule type" value="Genomic_DNA"/>
</dbReference>
<dbReference type="Proteomes" id="UP000053558">
    <property type="component" value="Unassembled WGS sequence"/>
</dbReference>
<evidence type="ECO:0000313" key="2">
    <source>
        <dbReference type="Proteomes" id="UP000053558"/>
    </source>
</evidence>
<keyword evidence="2" id="KW-1185">Reference proteome</keyword>
<reference evidence="2" key="1">
    <citation type="journal article" date="2012" name="Science">
        <title>The Paleozoic origin of enzymatic lignin decomposition reconstructed from 31 fungal genomes.</title>
        <authorList>
            <person name="Floudas D."/>
            <person name="Binder M."/>
            <person name="Riley R."/>
            <person name="Barry K."/>
            <person name="Blanchette R.A."/>
            <person name="Henrissat B."/>
            <person name="Martinez A.T."/>
            <person name="Otillar R."/>
            <person name="Spatafora J.W."/>
            <person name="Yadav J.S."/>
            <person name="Aerts A."/>
            <person name="Benoit I."/>
            <person name="Boyd A."/>
            <person name="Carlson A."/>
            <person name="Copeland A."/>
            <person name="Coutinho P.M."/>
            <person name="de Vries R.P."/>
            <person name="Ferreira P."/>
            <person name="Findley K."/>
            <person name="Foster B."/>
            <person name="Gaskell J."/>
            <person name="Glotzer D."/>
            <person name="Gorecki P."/>
            <person name="Heitman J."/>
            <person name="Hesse C."/>
            <person name="Hori C."/>
            <person name="Igarashi K."/>
            <person name="Jurgens J.A."/>
            <person name="Kallen N."/>
            <person name="Kersten P."/>
            <person name="Kohler A."/>
            <person name="Kuees U."/>
            <person name="Kumar T.K.A."/>
            <person name="Kuo A."/>
            <person name="LaButti K."/>
            <person name="Larrondo L.F."/>
            <person name="Lindquist E."/>
            <person name="Ling A."/>
            <person name="Lombard V."/>
            <person name="Lucas S."/>
            <person name="Lundell T."/>
            <person name="Martin R."/>
            <person name="McLaughlin D.J."/>
            <person name="Morgenstern I."/>
            <person name="Morin E."/>
            <person name="Murat C."/>
            <person name="Nagy L.G."/>
            <person name="Nolan M."/>
            <person name="Ohm R.A."/>
            <person name="Patyshakuliyeva A."/>
            <person name="Rokas A."/>
            <person name="Ruiz-Duenas F.J."/>
            <person name="Sabat G."/>
            <person name="Salamov A."/>
            <person name="Samejima M."/>
            <person name="Schmutz J."/>
            <person name="Slot J.C."/>
            <person name="St John F."/>
            <person name="Stenlid J."/>
            <person name="Sun H."/>
            <person name="Sun S."/>
            <person name="Syed K."/>
            <person name="Tsang A."/>
            <person name="Wiebenga A."/>
            <person name="Young D."/>
            <person name="Pisabarro A."/>
            <person name="Eastwood D.C."/>
            <person name="Martin F."/>
            <person name="Cullen D."/>
            <person name="Grigoriev I.V."/>
            <person name="Hibbett D.S."/>
        </authorList>
    </citation>
    <scope>NUCLEOTIDE SEQUENCE [LARGE SCALE GENOMIC DNA]</scope>
    <source>
        <strain evidence="2">RWD-64-598 SS2</strain>
    </source>
</reference>
<dbReference type="KEGG" id="cput:CONPUDRAFT_156976"/>
<comment type="caution">
    <text evidence="1">The sequence shown here is derived from an EMBL/GenBank/DDBJ whole genome shotgun (WGS) entry which is preliminary data.</text>
</comment>
<name>A0A5M3MEZ6_CONPW</name>